<name>A0AC58H0K3_DANRE</name>
<organism evidence="1 2">
    <name type="scientific">Danio rerio</name>
    <name type="common">Zebrafish</name>
    <name type="synonym">Brachydanio rerio</name>
    <dbReference type="NCBI Taxonomy" id="7955"/>
    <lineage>
        <taxon>Eukaryota</taxon>
        <taxon>Metazoa</taxon>
        <taxon>Chordata</taxon>
        <taxon>Craniata</taxon>
        <taxon>Vertebrata</taxon>
        <taxon>Euteleostomi</taxon>
        <taxon>Actinopterygii</taxon>
        <taxon>Neopterygii</taxon>
        <taxon>Teleostei</taxon>
        <taxon>Ostariophysi</taxon>
        <taxon>Cypriniformes</taxon>
        <taxon>Danionidae</taxon>
        <taxon>Danioninae</taxon>
        <taxon>Danio</taxon>
    </lineage>
</organism>
<gene>
    <name evidence="2" type="primary">slx4ip</name>
    <name evidence="2" type="synonym">zgc:64090</name>
</gene>
<dbReference type="RefSeq" id="XP_073775518.1">
    <property type="nucleotide sequence ID" value="XM_073919417.1"/>
</dbReference>
<accession>A0AC58H0K3</accession>
<proteinExistence type="predicted"/>
<protein>
    <submittedName>
        <fullName evidence="2">Protein SLX4IP isoform X1</fullName>
    </submittedName>
</protein>
<evidence type="ECO:0000313" key="2">
    <source>
        <dbReference type="RefSeq" id="XP_073775518.1"/>
    </source>
</evidence>
<keyword evidence="1" id="KW-1185">Reference proteome</keyword>
<evidence type="ECO:0000313" key="1">
    <source>
        <dbReference type="Proteomes" id="UP000000437"/>
    </source>
</evidence>
<dbReference type="Proteomes" id="UP000000437">
    <property type="component" value="Chromosome 13"/>
</dbReference>
<sequence length="535" mass="59236">MEPSKFVVKCGNYAVLVDLHILALGDQDNANWFSPAHRKEVGSLIRDALEPRVRQFQEARYQKIQSKPRKDLTPTAPLCLEGGNVRLAVHFMKRHVNLRCIVRQHYRELRVFPERVVVCASPPENSALPNGNLNLDVSEQSQSKYFSNSGETANPLPISTATKRAVLQKIARKTKIQPPRSQDNQESKTGQFQADNAEKGSRSVLQRITRQENVQQFQDDQESKSGQFQADNAEKAYRSVFQRITRQANVQPQQCQDDQVYKSGQFQADKQEKGSGDVLQKITRQANIQPQQCQDDQESKSGQVQADKEENGSGDVLHKIAKETNTQPPQSQDDQEFKSGQFPAGESEKGSRSVLQEIARQANIQSPHSQEDQEFKSGQFQVAEECVEACLPVPISVSSIESLVDGKALSSSKLSNNKDVTESYLDTTGPRRRPRAPSSSGEDADHQKTKRLRLGQSAVSSDSNNPSSGYAAPDSVCSPQPEISQTNQSGLATSLRGLSVKPVSSGSSISSRPAAREERKGGEPRTSRLRRLKKS</sequence>
<reference evidence="2" key="1">
    <citation type="submission" date="2025-08" db="UniProtKB">
        <authorList>
            <consortium name="RefSeq"/>
        </authorList>
    </citation>
    <scope>IDENTIFICATION</scope>
    <source>
        <strain evidence="2">Tuebingen</strain>
        <tissue evidence="2">Fibroblasts and whole tissue</tissue>
    </source>
</reference>